<dbReference type="PANTHER" id="PTHR38543:SF1">
    <property type="entry name" value="OS04G0465800 PROTEIN"/>
    <property type="match status" value="1"/>
</dbReference>
<evidence type="ECO:0000313" key="9">
    <source>
        <dbReference type="Proteomes" id="UP001632038"/>
    </source>
</evidence>
<evidence type="ECO:0000256" key="4">
    <source>
        <dbReference type="ARBA" id="ARBA00023306"/>
    </source>
</evidence>
<feature type="domain" description="Cyclin N-terminal" evidence="6">
    <location>
        <begin position="135"/>
        <end position="188"/>
    </location>
</feature>
<dbReference type="Pfam" id="PF00134">
    <property type="entry name" value="Cyclin_N"/>
    <property type="match status" value="1"/>
</dbReference>
<dbReference type="InterPro" id="IPR004367">
    <property type="entry name" value="Cyclin_C-dom"/>
</dbReference>
<organism evidence="8 9">
    <name type="scientific">Castilleja foliolosa</name>
    <dbReference type="NCBI Taxonomy" id="1961234"/>
    <lineage>
        <taxon>Eukaryota</taxon>
        <taxon>Viridiplantae</taxon>
        <taxon>Streptophyta</taxon>
        <taxon>Embryophyta</taxon>
        <taxon>Tracheophyta</taxon>
        <taxon>Spermatophyta</taxon>
        <taxon>Magnoliopsida</taxon>
        <taxon>eudicotyledons</taxon>
        <taxon>Gunneridae</taxon>
        <taxon>Pentapetalae</taxon>
        <taxon>asterids</taxon>
        <taxon>lamiids</taxon>
        <taxon>Lamiales</taxon>
        <taxon>Orobanchaceae</taxon>
        <taxon>Pedicularideae</taxon>
        <taxon>Castillejinae</taxon>
        <taxon>Castilleja</taxon>
    </lineage>
</organism>
<evidence type="ECO:0000313" key="8">
    <source>
        <dbReference type="EMBL" id="KAL3617175.1"/>
    </source>
</evidence>
<reference evidence="9" key="1">
    <citation type="journal article" date="2024" name="IScience">
        <title>Strigolactones Initiate the Formation of Haustorium-like Structures in Castilleja.</title>
        <authorList>
            <person name="Buerger M."/>
            <person name="Peterson D."/>
            <person name="Chory J."/>
        </authorList>
    </citation>
    <scope>NUCLEOTIDE SEQUENCE [LARGE SCALE GENOMIC DNA]</scope>
</reference>
<keyword evidence="4" id="KW-0131">Cell cycle</keyword>
<dbReference type="FunFam" id="1.10.472.10:FF:000040">
    <property type="entry name" value="D6-type cyclin"/>
    <property type="match status" value="1"/>
</dbReference>
<dbReference type="SUPFAM" id="SSF47954">
    <property type="entry name" value="Cyclin-like"/>
    <property type="match status" value="1"/>
</dbReference>
<dbReference type="EMBL" id="JAVIJP010000086">
    <property type="protein sequence ID" value="KAL3617175.1"/>
    <property type="molecule type" value="Genomic_DNA"/>
</dbReference>
<dbReference type="CDD" id="cd20544">
    <property type="entry name" value="CYCLIN_AtCycD-like_rpt2"/>
    <property type="match status" value="1"/>
</dbReference>
<dbReference type="Pfam" id="PF02984">
    <property type="entry name" value="Cyclin_C"/>
    <property type="match status" value="1"/>
</dbReference>
<feature type="domain" description="Cyclin C-terminal" evidence="7">
    <location>
        <begin position="193"/>
        <end position="285"/>
    </location>
</feature>
<accession>A0ABD3BIA3</accession>
<feature type="region of interest" description="Disordered" evidence="5">
    <location>
        <begin position="334"/>
        <end position="353"/>
    </location>
</feature>
<evidence type="ECO:0000256" key="3">
    <source>
        <dbReference type="ARBA" id="ARBA00023127"/>
    </source>
</evidence>
<evidence type="ECO:0000259" key="6">
    <source>
        <dbReference type="Pfam" id="PF00134"/>
    </source>
</evidence>
<sequence length="395" mass="43683">MVERESPFNGSSSQSPPKPARQKMPGPGPHMIYALGTGQALMHVFDGRFGPHHCVIYAINAFFGPDIGCFSEWLTSTLGLGRVLGSSVETWIHDPFYYALILGFPLSLLYSWVSRIILQKGLLDSFSGGGKTWAIHLAAVTCLSLAAKIDEVNVPNTVNLQAGEPKFLFEGKTIKRMEILVLNYLKWHTKPHTPLNFVEYFLKRMNDDIETPQGPLITRSIQIILSTIKGIDFLEFKPSELAAAVAVFVSSEKRAMDIDKALSSFLIIEKGRVMKCLELIQDLISTCGTTCSSLSTTTTLTTNMANGSILSSSFCCSPNGVLDAACLSYKSDERKVGSSCPSSSETSPDKKRRKLANGRYLMVERTEMTSVDNRRTIDTNNFVNHLHKRVERICP</sequence>
<evidence type="ECO:0000256" key="5">
    <source>
        <dbReference type="SAM" id="MobiDB-lite"/>
    </source>
</evidence>
<evidence type="ECO:0000259" key="7">
    <source>
        <dbReference type="Pfam" id="PF02984"/>
    </source>
</evidence>
<keyword evidence="3" id="KW-0195">Cyclin</keyword>
<dbReference type="Proteomes" id="UP001632038">
    <property type="component" value="Unassembled WGS sequence"/>
</dbReference>
<evidence type="ECO:0008006" key="10">
    <source>
        <dbReference type="Google" id="ProtNLM"/>
    </source>
</evidence>
<name>A0ABD3BIA3_9LAMI</name>
<protein>
    <recommendedName>
        <fullName evidence="10">B-like cyclin</fullName>
    </recommendedName>
</protein>
<comment type="similarity">
    <text evidence="1">Belongs to the cyclin family. Cyclin D subfamily.</text>
</comment>
<proteinExistence type="inferred from homology"/>
<feature type="region of interest" description="Disordered" evidence="5">
    <location>
        <begin position="1"/>
        <end position="25"/>
    </location>
</feature>
<dbReference type="InterPro" id="IPR036915">
    <property type="entry name" value="Cyclin-like_sf"/>
</dbReference>
<dbReference type="AlphaFoldDB" id="A0ABD3BIA3"/>
<dbReference type="Gene3D" id="1.10.472.10">
    <property type="entry name" value="Cyclin-like"/>
    <property type="match status" value="1"/>
</dbReference>
<dbReference type="PANTHER" id="PTHR38543">
    <property type="entry name" value="OS04G0465800 PROTEIN"/>
    <property type="match status" value="1"/>
</dbReference>
<evidence type="ECO:0000256" key="1">
    <source>
        <dbReference type="ARBA" id="ARBA00009065"/>
    </source>
</evidence>
<comment type="caution">
    <text evidence="8">The sequence shown here is derived from an EMBL/GenBank/DDBJ whole genome shotgun (WGS) entry which is preliminary data.</text>
</comment>
<dbReference type="GO" id="GO:0051301">
    <property type="term" value="P:cell division"/>
    <property type="evidence" value="ECO:0007669"/>
    <property type="project" value="UniProtKB-KW"/>
</dbReference>
<keyword evidence="2" id="KW-0132">Cell division</keyword>
<keyword evidence="9" id="KW-1185">Reference proteome</keyword>
<evidence type="ECO:0000256" key="2">
    <source>
        <dbReference type="ARBA" id="ARBA00022618"/>
    </source>
</evidence>
<dbReference type="InterPro" id="IPR006671">
    <property type="entry name" value="Cyclin_N"/>
</dbReference>
<gene>
    <name evidence="8" type="ORF">CASFOL_038922</name>
</gene>